<dbReference type="EMBL" id="VSSQ01087105">
    <property type="protein sequence ID" value="MPN34191.1"/>
    <property type="molecule type" value="Genomic_DNA"/>
</dbReference>
<name>A0A645H574_9ZZZZ</name>
<reference evidence="1" key="1">
    <citation type="submission" date="2019-08" db="EMBL/GenBank/DDBJ databases">
        <authorList>
            <person name="Kucharzyk K."/>
            <person name="Murdoch R.W."/>
            <person name="Higgins S."/>
            <person name="Loffler F."/>
        </authorList>
    </citation>
    <scope>NUCLEOTIDE SEQUENCE</scope>
</reference>
<protein>
    <submittedName>
        <fullName evidence="1">Uncharacterized protein</fullName>
    </submittedName>
</protein>
<evidence type="ECO:0000313" key="1">
    <source>
        <dbReference type="EMBL" id="MPN34191.1"/>
    </source>
</evidence>
<proteinExistence type="predicted"/>
<gene>
    <name evidence="1" type="ORF">SDC9_181684</name>
</gene>
<comment type="caution">
    <text evidence="1">The sequence shown here is derived from an EMBL/GenBank/DDBJ whole genome shotgun (WGS) entry which is preliminary data.</text>
</comment>
<dbReference type="AlphaFoldDB" id="A0A645H574"/>
<organism evidence="1">
    <name type="scientific">bioreactor metagenome</name>
    <dbReference type="NCBI Taxonomy" id="1076179"/>
    <lineage>
        <taxon>unclassified sequences</taxon>
        <taxon>metagenomes</taxon>
        <taxon>ecological metagenomes</taxon>
    </lineage>
</organism>
<sequence>MVIVRNPLRSYHAAENHPVLEPKVFHIGFQNFLIGSPADNHQPNGGIQVLQESDNFFDVLFLGQPAQGQQDKFLFPDSVPRPQFLTHLSVIDSLEAGQIDAGGHRINRSLDIVAVQDPPNFLGGDDDCIGSFQQRL</sequence>
<accession>A0A645H574</accession>